<proteinExistence type="predicted"/>
<dbReference type="RefSeq" id="WP_158643863.1">
    <property type="nucleotide sequence ID" value="NZ_CP042431.1"/>
</dbReference>
<feature type="domain" description="HTH cro/C1-type" evidence="1">
    <location>
        <begin position="26"/>
        <end position="68"/>
    </location>
</feature>
<dbReference type="PROSITE" id="PS50943">
    <property type="entry name" value="HTH_CROC1"/>
    <property type="match status" value="1"/>
</dbReference>
<dbReference type="Pfam" id="PF08667">
    <property type="entry name" value="BetR"/>
    <property type="match status" value="1"/>
</dbReference>
<dbReference type="SMART" id="SM00530">
    <property type="entry name" value="HTH_XRE"/>
    <property type="match status" value="1"/>
</dbReference>
<dbReference type="SUPFAM" id="SSF47413">
    <property type="entry name" value="lambda repressor-like DNA-binding domains"/>
    <property type="match status" value="1"/>
</dbReference>
<accession>A0A4V2F0P2</accession>
<dbReference type="Gene3D" id="1.10.260.40">
    <property type="entry name" value="lambda repressor-like DNA-binding domains"/>
    <property type="match status" value="1"/>
</dbReference>
<dbReference type="Proteomes" id="UP000293874">
    <property type="component" value="Unassembled WGS sequence"/>
</dbReference>
<reference evidence="2 3" key="1">
    <citation type="submission" date="2019-02" db="EMBL/GenBank/DDBJ databases">
        <title>Genomic Encyclopedia of Type Strains, Phase IV (KMG-IV): sequencing the most valuable type-strain genomes for metagenomic binning, comparative biology and taxonomic classification.</title>
        <authorList>
            <person name="Goeker M."/>
        </authorList>
    </citation>
    <scope>NUCLEOTIDE SEQUENCE [LARGE SCALE GENOMIC DNA]</scope>
    <source>
        <strain evidence="2 3">DSM 18116</strain>
    </source>
</reference>
<dbReference type="InterPro" id="IPR001387">
    <property type="entry name" value="Cro/C1-type_HTH"/>
</dbReference>
<dbReference type="CDD" id="cd00093">
    <property type="entry name" value="HTH_XRE"/>
    <property type="match status" value="1"/>
</dbReference>
<evidence type="ECO:0000259" key="1">
    <source>
        <dbReference type="PROSITE" id="PS50943"/>
    </source>
</evidence>
<dbReference type="AlphaFoldDB" id="A0A4V2F0P2"/>
<dbReference type="InterPro" id="IPR010982">
    <property type="entry name" value="Lambda_DNA-bd_dom_sf"/>
</dbReference>
<dbReference type="GO" id="GO:0003677">
    <property type="term" value="F:DNA binding"/>
    <property type="evidence" value="ECO:0007669"/>
    <property type="project" value="InterPro"/>
</dbReference>
<organism evidence="2 3">
    <name type="scientific">Pseudobacter ginsenosidimutans</name>
    <dbReference type="NCBI Taxonomy" id="661488"/>
    <lineage>
        <taxon>Bacteria</taxon>
        <taxon>Pseudomonadati</taxon>
        <taxon>Bacteroidota</taxon>
        <taxon>Chitinophagia</taxon>
        <taxon>Chitinophagales</taxon>
        <taxon>Chitinophagaceae</taxon>
        <taxon>Pseudobacter</taxon>
    </lineage>
</organism>
<name>A0A4V2F0P2_9BACT</name>
<dbReference type="InterPro" id="IPR013975">
    <property type="entry name" value="Tscrpt_reg_BetR_N"/>
</dbReference>
<evidence type="ECO:0000313" key="2">
    <source>
        <dbReference type="EMBL" id="RZS70821.1"/>
    </source>
</evidence>
<comment type="caution">
    <text evidence="2">The sequence shown here is derived from an EMBL/GenBank/DDBJ whole genome shotgun (WGS) entry which is preliminary data.</text>
</comment>
<sequence>MDAKVLQQLLFKKIKEQLPEHVSLAEDLGELLGLSPDSVYRRIRGEKPVDLEELQAICRHYHLSLDGLLQLNADAVLFQAPGVSNGSVPFEKHMQGMLEQFKYFTSFRKREIFYLCKDTPFWYFFLFPAMASFKTFFWSRTINNQPELQQELFSLEAFPAEECRRIGWQLLEEHNKMDSTELWNLESIHSSINQVAYYRDAGIFRERKDLLAVVDDFIRMLDHLQQQAEQGITFLPGDSLLKPHGSLHFYVNELILGNNTILLNLDDQKLSMVTYSVFNYISTRDTRFAAKAFGTFNTLLSRSSLISRSGEKERNKFFNTLRDKVNQLRN</sequence>
<gene>
    <name evidence="2" type="ORF">EV199_2716</name>
</gene>
<dbReference type="OrthoDB" id="1098026at2"/>
<dbReference type="EMBL" id="SGXA01000002">
    <property type="protein sequence ID" value="RZS70821.1"/>
    <property type="molecule type" value="Genomic_DNA"/>
</dbReference>
<protein>
    <submittedName>
        <fullName evidence="2">BetR domain-containing protein</fullName>
    </submittedName>
</protein>
<evidence type="ECO:0000313" key="3">
    <source>
        <dbReference type="Proteomes" id="UP000293874"/>
    </source>
</evidence>
<keyword evidence="3" id="KW-1185">Reference proteome</keyword>